<gene>
    <name evidence="2" type="ORF">IL334_003241</name>
</gene>
<feature type="chain" id="PRO_5045348639" evidence="1">
    <location>
        <begin position="24"/>
        <end position="198"/>
    </location>
</feature>
<dbReference type="GeneID" id="87955372"/>
<name>A0ABZ1CX17_9TREE</name>
<evidence type="ECO:0000313" key="2">
    <source>
        <dbReference type="EMBL" id="WRT66288.1"/>
    </source>
</evidence>
<keyword evidence="1" id="KW-0732">Signal</keyword>
<accession>A0ABZ1CX17</accession>
<organism evidence="2 3">
    <name type="scientific">Kwoniella shivajii</name>
    <dbReference type="NCBI Taxonomy" id="564305"/>
    <lineage>
        <taxon>Eukaryota</taxon>
        <taxon>Fungi</taxon>
        <taxon>Dikarya</taxon>
        <taxon>Basidiomycota</taxon>
        <taxon>Agaricomycotina</taxon>
        <taxon>Tremellomycetes</taxon>
        <taxon>Tremellales</taxon>
        <taxon>Cryptococcaceae</taxon>
        <taxon>Kwoniella</taxon>
    </lineage>
</organism>
<evidence type="ECO:0000256" key="1">
    <source>
        <dbReference type="SAM" id="SignalP"/>
    </source>
</evidence>
<dbReference type="RefSeq" id="XP_062791028.1">
    <property type="nucleotide sequence ID" value="XM_062934977.1"/>
</dbReference>
<dbReference type="EMBL" id="CP141884">
    <property type="protein sequence ID" value="WRT66288.1"/>
    <property type="molecule type" value="Genomic_DNA"/>
</dbReference>
<sequence length="198" mass="22482">MRSIFFTPLLLLLFSIFATFVLGDYVDMVIESEKALAVEIDQYANDHPDTYDFIARTHDDKIIIQIKFEDDTVGIQGFFTPTPELEEDLSNAHLSIIQSTIASGMEGQGSSLEDLQGYRYHPDHDIDGGLNKRLVCQPCRTCLRDINEHLTKRVSLCGQFCSTRLSCVVLGCRRCYYTGGACYWQKSCQRVSLPFIFL</sequence>
<reference evidence="2 3" key="1">
    <citation type="submission" date="2024-01" db="EMBL/GenBank/DDBJ databases">
        <title>Comparative genomics of Cryptococcus and Kwoniella reveals pathogenesis evolution and contrasting modes of karyotype evolution via chromosome fusion or intercentromeric recombination.</title>
        <authorList>
            <person name="Coelho M.A."/>
            <person name="David-Palma M."/>
            <person name="Shea T."/>
            <person name="Bowers K."/>
            <person name="McGinley-Smith S."/>
            <person name="Mohammad A.W."/>
            <person name="Gnirke A."/>
            <person name="Yurkov A.M."/>
            <person name="Nowrousian M."/>
            <person name="Sun S."/>
            <person name="Cuomo C.A."/>
            <person name="Heitman J."/>
        </authorList>
    </citation>
    <scope>NUCLEOTIDE SEQUENCE [LARGE SCALE GENOMIC DNA]</scope>
    <source>
        <strain evidence="2">CBS 11374</strain>
    </source>
</reference>
<dbReference type="Proteomes" id="UP001329825">
    <property type="component" value="Chromosome 4"/>
</dbReference>
<protein>
    <submittedName>
        <fullName evidence="2">Uncharacterized protein</fullName>
    </submittedName>
</protein>
<evidence type="ECO:0000313" key="3">
    <source>
        <dbReference type="Proteomes" id="UP001329825"/>
    </source>
</evidence>
<keyword evidence="3" id="KW-1185">Reference proteome</keyword>
<proteinExistence type="predicted"/>
<feature type="signal peptide" evidence="1">
    <location>
        <begin position="1"/>
        <end position="23"/>
    </location>
</feature>